<evidence type="ECO:0000313" key="2">
    <source>
        <dbReference type="EMBL" id="WDM63786.1"/>
    </source>
</evidence>
<proteinExistence type="predicted"/>
<dbReference type="RefSeq" id="WP_274511558.1">
    <property type="nucleotide sequence ID" value="NZ_CP082270.1"/>
</dbReference>
<evidence type="ECO:0000313" key="3">
    <source>
        <dbReference type="Proteomes" id="UP001216828"/>
    </source>
</evidence>
<dbReference type="PANTHER" id="PTHR37391:SF2">
    <property type="entry name" value="E3 UBIQUITIN-PROTEIN LIGASE"/>
    <property type="match status" value="1"/>
</dbReference>
<dbReference type="Pfam" id="PF20680">
    <property type="entry name" value="DUF6817"/>
    <property type="match status" value="1"/>
</dbReference>
<gene>
    <name evidence="2" type="ORF">K5L94_00360</name>
</gene>
<dbReference type="Proteomes" id="UP001216828">
    <property type="component" value="Chromosome"/>
</dbReference>
<evidence type="ECO:0000259" key="1">
    <source>
        <dbReference type="Pfam" id="PF20680"/>
    </source>
</evidence>
<dbReference type="EMBL" id="CP082270">
    <property type="protein sequence ID" value="WDM63786.1"/>
    <property type="molecule type" value="Genomic_DNA"/>
</dbReference>
<name>A0ABY7Y1D1_9GAMM</name>
<dbReference type="InterPro" id="IPR049202">
    <property type="entry name" value="DUF6817"/>
</dbReference>
<protein>
    <recommendedName>
        <fullName evidence="1">DUF6817 domain-containing protein</fullName>
    </recommendedName>
</protein>
<sequence length="199" mass="21608">MTLPVANMPERPSLQMLQEYLSLLRADQVPHSGRTLKDHLEGTGRILREWGCDEAVCIAGMFHSIYGTNVFGFKRLGWSDRPLVGRMLGERAEHLVYLFCVSDRPGAFLEALGTGIIRHRTSGESFSAGVDVCAALLEIESANLIEQGCGEQFLKRLSAWVSAYPDLPLSVGLRSLLAGYAAGGKAPAAPGRPTAEELH</sequence>
<reference evidence="2 3" key="1">
    <citation type="submission" date="2021-08" db="EMBL/GenBank/DDBJ databases">
        <title>Stenotrophomonas forensis sp. nov., isolated from contaminated viral transport media.</title>
        <authorList>
            <person name="Nguyen S.V."/>
            <person name="Edwards D."/>
            <person name="Scott S."/>
            <person name="Doss J."/>
            <person name="Merid S."/>
            <person name="Zelaya E."/>
            <person name="Maza C."/>
            <person name="Mann M."/>
            <person name="Hamilton B."/>
            <person name="Blackwell R."/>
            <person name="Tran A."/>
            <person name="Hauser J."/>
        </authorList>
    </citation>
    <scope>NUCLEOTIDE SEQUENCE [LARGE SCALE GENOMIC DNA]</scope>
    <source>
        <strain evidence="2 3">DFS-20110405</strain>
    </source>
</reference>
<organism evidence="2 3">
    <name type="scientific">Stenotrophomonas forensis</name>
    <dbReference type="NCBI Taxonomy" id="2871169"/>
    <lineage>
        <taxon>Bacteria</taxon>
        <taxon>Pseudomonadati</taxon>
        <taxon>Pseudomonadota</taxon>
        <taxon>Gammaproteobacteria</taxon>
        <taxon>Lysobacterales</taxon>
        <taxon>Lysobacteraceae</taxon>
        <taxon>Stenotrophomonas</taxon>
        <taxon>Stenotrophomonas maltophilia group</taxon>
    </lineage>
</organism>
<keyword evidence="3" id="KW-1185">Reference proteome</keyword>
<accession>A0ABY7Y1D1</accession>
<feature type="domain" description="DUF6817" evidence="1">
    <location>
        <begin position="23"/>
        <end position="104"/>
    </location>
</feature>
<dbReference type="PANTHER" id="PTHR37391">
    <property type="entry name" value="E3 UBIQUITIN-PROTEIN LIGASE"/>
    <property type="match status" value="1"/>
</dbReference>